<feature type="transmembrane region" description="Helical" evidence="1">
    <location>
        <begin position="52"/>
        <end position="71"/>
    </location>
</feature>
<feature type="transmembrane region" description="Helical" evidence="1">
    <location>
        <begin position="78"/>
        <end position="99"/>
    </location>
</feature>
<dbReference type="SUPFAM" id="SSF81469">
    <property type="entry name" value="Bacterial aa3 type cytochrome c oxidase subunit IV"/>
    <property type="match status" value="1"/>
</dbReference>
<evidence type="ECO:0000313" key="4">
    <source>
        <dbReference type="Proteomes" id="UP000282211"/>
    </source>
</evidence>
<dbReference type="InterPro" id="IPR012422">
    <property type="entry name" value="Cyt_c_oxidase_su4_bac-aa3"/>
</dbReference>
<dbReference type="EMBL" id="RBII01000002">
    <property type="protein sequence ID" value="RKQ69610.1"/>
    <property type="molecule type" value="Genomic_DNA"/>
</dbReference>
<proteinExistence type="predicted"/>
<dbReference type="Gene3D" id="1.20.5.160">
    <property type="entry name" value="Bacterial aa3 type cytochrome c oxidase subunit IV"/>
    <property type="match status" value="1"/>
</dbReference>
<dbReference type="Pfam" id="PF07835">
    <property type="entry name" value="COX4_pro_2"/>
    <property type="match status" value="1"/>
</dbReference>
<feature type="transmembrane region" description="Helical" evidence="1">
    <location>
        <begin position="28"/>
        <end position="46"/>
    </location>
</feature>
<keyword evidence="1" id="KW-1133">Transmembrane helix</keyword>
<protein>
    <submittedName>
        <fullName evidence="3">Aa3 type cytochrome c oxidase subunit IV</fullName>
    </submittedName>
</protein>
<dbReference type="OrthoDB" id="7691500at2"/>
<evidence type="ECO:0000313" key="3">
    <source>
        <dbReference type="EMBL" id="RKQ69610.1"/>
    </source>
</evidence>
<dbReference type="InParanoid" id="A0A420WF49"/>
<sequence length="100" mass="10288">MAAGSSNYTRGEMDVDSQSRSFGGFMGLTKYGGTAVALIVLMPTLVFAAGMAWLPALIATIVLGVIIGAVLKLKGLYYVSLIGTSVFVAIICVLLSLLAG</sequence>
<keyword evidence="4" id="KW-1185">Reference proteome</keyword>
<dbReference type="RefSeq" id="WP_121102475.1">
    <property type="nucleotide sequence ID" value="NZ_RBII01000002.1"/>
</dbReference>
<organism evidence="3 4">
    <name type="scientific">Litorimonas taeanensis</name>
    <dbReference type="NCBI Taxonomy" id="568099"/>
    <lineage>
        <taxon>Bacteria</taxon>
        <taxon>Pseudomonadati</taxon>
        <taxon>Pseudomonadota</taxon>
        <taxon>Alphaproteobacteria</taxon>
        <taxon>Maricaulales</taxon>
        <taxon>Robiginitomaculaceae</taxon>
    </lineage>
</organism>
<comment type="caution">
    <text evidence="3">The sequence shown here is derived from an EMBL/GenBank/DDBJ whole genome shotgun (WGS) entry which is preliminary data.</text>
</comment>
<feature type="domain" description="Cytochrome c oxidase subunit IV bacterial aa3 type" evidence="2">
    <location>
        <begin position="10"/>
        <end position="42"/>
    </location>
</feature>
<reference evidence="3 4" key="1">
    <citation type="submission" date="2018-10" db="EMBL/GenBank/DDBJ databases">
        <title>Genomic Encyclopedia of Type Strains, Phase IV (KMG-IV): sequencing the most valuable type-strain genomes for metagenomic binning, comparative biology and taxonomic classification.</title>
        <authorList>
            <person name="Goeker M."/>
        </authorList>
    </citation>
    <scope>NUCLEOTIDE SEQUENCE [LARGE SCALE GENOMIC DNA]</scope>
    <source>
        <strain evidence="3 4">DSM 22008</strain>
    </source>
</reference>
<dbReference type="AlphaFoldDB" id="A0A420WF49"/>
<dbReference type="Proteomes" id="UP000282211">
    <property type="component" value="Unassembled WGS sequence"/>
</dbReference>
<keyword evidence="1" id="KW-0812">Transmembrane</keyword>
<gene>
    <name evidence="3" type="ORF">DES40_2413</name>
</gene>
<evidence type="ECO:0000259" key="2">
    <source>
        <dbReference type="Pfam" id="PF07835"/>
    </source>
</evidence>
<keyword evidence="1" id="KW-0472">Membrane</keyword>
<name>A0A420WF49_9PROT</name>
<evidence type="ECO:0000256" key="1">
    <source>
        <dbReference type="SAM" id="Phobius"/>
    </source>
</evidence>
<accession>A0A420WF49</accession>
<dbReference type="InterPro" id="IPR036596">
    <property type="entry name" value="Cyt-C_aa3_sf"/>
</dbReference>